<dbReference type="GO" id="GO:0038023">
    <property type="term" value="F:signaling receptor activity"/>
    <property type="evidence" value="ECO:0007669"/>
    <property type="project" value="TreeGrafter"/>
</dbReference>
<dbReference type="PANTHER" id="PTHR24365">
    <property type="entry name" value="TOLL-LIKE RECEPTOR"/>
    <property type="match status" value="1"/>
</dbReference>
<dbReference type="PANTHER" id="PTHR24365:SF541">
    <property type="entry name" value="PROTEIN TOLL-RELATED"/>
    <property type="match status" value="1"/>
</dbReference>
<proteinExistence type="predicted"/>
<dbReference type="GO" id="GO:0007165">
    <property type="term" value="P:signal transduction"/>
    <property type="evidence" value="ECO:0007669"/>
    <property type="project" value="InterPro"/>
</dbReference>
<dbReference type="Gene3D" id="3.40.50.10140">
    <property type="entry name" value="Toll/interleukin-1 receptor homology (TIR) domain"/>
    <property type="match status" value="2"/>
</dbReference>
<evidence type="ECO:0000256" key="4">
    <source>
        <dbReference type="ARBA" id="ARBA00022989"/>
    </source>
</evidence>
<protein>
    <recommendedName>
        <fullName evidence="6">TIR domain-containing protein</fullName>
    </recommendedName>
</protein>
<evidence type="ECO:0000256" key="2">
    <source>
        <dbReference type="ARBA" id="ARBA00022692"/>
    </source>
</evidence>
<keyword evidence="8" id="KW-1185">Reference proteome</keyword>
<dbReference type="GO" id="GO:0005886">
    <property type="term" value="C:plasma membrane"/>
    <property type="evidence" value="ECO:0007669"/>
    <property type="project" value="TreeGrafter"/>
</dbReference>
<dbReference type="Proteomes" id="UP001195483">
    <property type="component" value="Unassembled WGS sequence"/>
</dbReference>
<dbReference type="Pfam" id="PF13676">
    <property type="entry name" value="TIR_2"/>
    <property type="match status" value="1"/>
</dbReference>
<dbReference type="InterPro" id="IPR000157">
    <property type="entry name" value="TIR_dom"/>
</dbReference>
<sequence length="753" mass="88325">MDTTDFNFTHEVQVGYAAVECWKTPINITFTPYNAKKYTNVVGYLRFENCITSLDDLKNFAMAVTLRVTIHQQTLLLGSLDKRNISNYQDLRNLTAIWFENYQNPAPYFADILSFTNTFLEVGEVIFKNMSWENLPEFFERKFPNLQTLDIPHNKFTVPPVFPWTEQMLTLPENFSRTGYFKDQYLKAFYLDIPPNIYKRYLNLNFNQIQDLRTDQWQQSNECEARRNVCLKKTLQGVQNNALVVKDCRLRKLYELHHLMPKGELELWYRGNAITSLMDRGYLAFVAILDLRENKLNHIDPNAVGRFLHIKDLRLDSNLLDSLPKEVMKIEWVHLTLQNNPYKCDCTTLCMKEWIIKNKYSIYDWEDIKCNNKDNGGLEFVFVPDEEFVCDNSESQFDSIRNVVISSVSTAITMDALIVHSGMLTDWVMQNIVDVLKGRDYNFRICDMARDFVIGFSFQENLTQIVRHSKRMLLLVSEDWKTGDEKLKVTWNIAQEKIKESKSNYVIIISHGIKPQQIKDKTLFIDSGNRLFVEKVLYSMPIKTDNKHGQWRRKPNAKTFIQREFSIKEDHVDDNRIHVFISYSDQDLHFVTKKLAPELERRGYRLCLPDRDFIPGASKEENILKAIDVSLRTVFVLSGPLIKDEWSLFTFRSACEKSLRKKTKHLIVIVRDDGDLNTIDEEVKHYLKTYVSLHVEDRWFWSKLLNRLPPTDQKCRSGFTSPLSLSQCTASDAVTIEMMEVLLRSEKRVVTRF</sequence>
<dbReference type="InterPro" id="IPR032675">
    <property type="entry name" value="LRR_dom_sf"/>
</dbReference>
<dbReference type="Gene3D" id="3.80.10.10">
    <property type="entry name" value="Ribonuclease Inhibitor"/>
    <property type="match status" value="1"/>
</dbReference>
<feature type="domain" description="TIR" evidence="6">
    <location>
        <begin position="412"/>
        <end position="540"/>
    </location>
</feature>
<dbReference type="EMBL" id="JAEAOA010000880">
    <property type="protein sequence ID" value="KAK3607113.1"/>
    <property type="molecule type" value="Genomic_DNA"/>
</dbReference>
<evidence type="ECO:0000259" key="6">
    <source>
        <dbReference type="PROSITE" id="PS50104"/>
    </source>
</evidence>
<reference evidence="7" key="2">
    <citation type="journal article" date="2021" name="Genome Biol. Evol.">
        <title>Developing a high-quality reference genome for a parasitic bivalve with doubly uniparental inheritance (Bivalvia: Unionida).</title>
        <authorList>
            <person name="Smith C.H."/>
        </authorList>
    </citation>
    <scope>NUCLEOTIDE SEQUENCE</scope>
    <source>
        <strain evidence="7">CHS0354</strain>
        <tissue evidence="7">Mantle</tissue>
    </source>
</reference>
<dbReference type="SUPFAM" id="SSF52058">
    <property type="entry name" value="L domain-like"/>
    <property type="match status" value="1"/>
</dbReference>
<evidence type="ECO:0000256" key="5">
    <source>
        <dbReference type="ARBA" id="ARBA00023136"/>
    </source>
</evidence>
<evidence type="ECO:0000256" key="3">
    <source>
        <dbReference type="ARBA" id="ARBA00022729"/>
    </source>
</evidence>
<dbReference type="AlphaFoldDB" id="A0AAE0TBR7"/>
<feature type="domain" description="TIR" evidence="6">
    <location>
        <begin position="575"/>
        <end position="708"/>
    </location>
</feature>
<keyword evidence="3" id="KW-0732">Signal</keyword>
<keyword evidence="5" id="KW-0472">Membrane</keyword>
<gene>
    <name evidence="7" type="ORF">CHS0354_014264</name>
</gene>
<comment type="caution">
    <text evidence="7">The sequence shown here is derived from an EMBL/GenBank/DDBJ whole genome shotgun (WGS) entry which is preliminary data.</text>
</comment>
<evidence type="ECO:0000313" key="7">
    <source>
        <dbReference type="EMBL" id="KAK3607113.1"/>
    </source>
</evidence>
<comment type="subcellular location">
    <subcellularLocation>
        <location evidence="1">Membrane</location>
        <topology evidence="1">Single-pass membrane protein</topology>
    </subcellularLocation>
</comment>
<evidence type="ECO:0000313" key="8">
    <source>
        <dbReference type="Proteomes" id="UP001195483"/>
    </source>
</evidence>
<dbReference type="InterPro" id="IPR035897">
    <property type="entry name" value="Toll_tir_struct_dom_sf"/>
</dbReference>
<dbReference type="Pfam" id="PF01582">
    <property type="entry name" value="TIR"/>
    <property type="match status" value="1"/>
</dbReference>
<organism evidence="7 8">
    <name type="scientific">Potamilus streckersoni</name>
    <dbReference type="NCBI Taxonomy" id="2493646"/>
    <lineage>
        <taxon>Eukaryota</taxon>
        <taxon>Metazoa</taxon>
        <taxon>Spiralia</taxon>
        <taxon>Lophotrochozoa</taxon>
        <taxon>Mollusca</taxon>
        <taxon>Bivalvia</taxon>
        <taxon>Autobranchia</taxon>
        <taxon>Heteroconchia</taxon>
        <taxon>Palaeoheterodonta</taxon>
        <taxon>Unionida</taxon>
        <taxon>Unionoidea</taxon>
        <taxon>Unionidae</taxon>
        <taxon>Ambleminae</taxon>
        <taxon>Lampsilini</taxon>
        <taxon>Potamilus</taxon>
    </lineage>
</organism>
<reference evidence="7" key="3">
    <citation type="submission" date="2023-05" db="EMBL/GenBank/DDBJ databases">
        <authorList>
            <person name="Smith C.H."/>
        </authorList>
    </citation>
    <scope>NUCLEOTIDE SEQUENCE</scope>
    <source>
        <strain evidence="7">CHS0354</strain>
        <tissue evidence="7">Mantle</tissue>
    </source>
</reference>
<accession>A0AAE0TBR7</accession>
<dbReference type="SMART" id="SM00255">
    <property type="entry name" value="TIR"/>
    <property type="match status" value="1"/>
</dbReference>
<dbReference type="PROSITE" id="PS50104">
    <property type="entry name" value="TIR"/>
    <property type="match status" value="2"/>
</dbReference>
<reference evidence="7" key="1">
    <citation type="journal article" date="2021" name="Genome Biol. Evol.">
        <title>A High-Quality Reference Genome for a Parasitic Bivalve with Doubly Uniparental Inheritance (Bivalvia: Unionida).</title>
        <authorList>
            <person name="Smith C.H."/>
        </authorList>
    </citation>
    <scope>NUCLEOTIDE SEQUENCE</scope>
    <source>
        <strain evidence="7">CHS0354</strain>
    </source>
</reference>
<dbReference type="SUPFAM" id="SSF52200">
    <property type="entry name" value="Toll/Interleukin receptor TIR domain"/>
    <property type="match status" value="2"/>
</dbReference>
<name>A0AAE0TBR7_9BIVA</name>
<evidence type="ECO:0000256" key="1">
    <source>
        <dbReference type="ARBA" id="ARBA00004167"/>
    </source>
</evidence>
<keyword evidence="2" id="KW-0812">Transmembrane</keyword>
<keyword evidence="4" id="KW-1133">Transmembrane helix</keyword>